<dbReference type="RefSeq" id="WP_207144165.1">
    <property type="nucleotide sequence ID" value="NZ_JAEKJZ010000008.1"/>
</dbReference>
<dbReference type="InterPro" id="IPR029063">
    <property type="entry name" value="SAM-dependent_MTases_sf"/>
</dbReference>
<keyword evidence="2" id="KW-0489">Methyltransferase</keyword>
<dbReference type="InterPro" id="IPR013216">
    <property type="entry name" value="Methyltransf_11"/>
</dbReference>
<organism evidence="2 3">
    <name type="scientific">Roseibium aggregatum</name>
    <dbReference type="NCBI Taxonomy" id="187304"/>
    <lineage>
        <taxon>Bacteria</taxon>
        <taxon>Pseudomonadati</taxon>
        <taxon>Pseudomonadota</taxon>
        <taxon>Alphaproteobacteria</taxon>
        <taxon>Hyphomicrobiales</taxon>
        <taxon>Stappiaceae</taxon>
        <taxon>Roseibium</taxon>
    </lineage>
</organism>
<comment type="caution">
    <text evidence="2">The sequence shown here is derived from an EMBL/GenBank/DDBJ whole genome shotgun (WGS) entry which is preliminary data.</text>
</comment>
<evidence type="ECO:0000313" key="2">
    <source>
        <dbReference type="EMBL" id="MBN9673870.1"/>
    </source>
</evidence>
<dbReference type="Proteomes" id="UP000664096">
    <property type="component" value="Unassembled WGS sequence"/>
</dbReference>
<dbReference type="Gene3D" id="3.40.50.150">
    <property type="entry name" value="Vaccinia Virus protein VP39"/>
    <property type="match status" value="1"/>
</dbReference>
<gene>
    <name evidence="2" type="ORF">JF539_26170</name>
</gene>
<dbReference type="PANTHER" id="PTHR43591">
    <property type="entry name" value="METHYLTRANSFERASE"/>
    <property type="match status" value="1"/>
</dbReference>
<protein>
    <submittedName>
        <fullName evidence="2">Class I SAM-dependent methyltransferase</fullName>
    </submittedName>
</protein>
<proteinExistence type="predicted"/>
<evidence type="ECO:0000313" key="3">
    <source>
        <dbReference type="Proteomes" id="UP000664096"/>
    </source>
</evidence>
<dbReference type="Pfam" id="PF08241">
    <property type="entry name" value="Methyltransf_11"/>
    <property type="match status" value="1"/>
</dbReference>
<dbReference type="CDD" id="cd02440">
    <property type="entry name" value="AdoMet_MTases"/>
    <property type="match status" value="1"/>
</dbReference>
<name>A0A939ELQ8_9HYPH</name>
<dbReference type="SUPFAM" id="SSF53335">
    <property type="entry name" value="S-adenosyl-L-methionine-dependent methyltransferases"/>
    <property type="match status" value="1"/>
</dbReference>
<dbReference type="EMBL" id="JAEKJZ010000008">
    <property type="protein sequence ID" value="MBN9673870.1"/>
    <property type="molecule type" value="Genomic_DNA"/>
</dbReference>
<dbReference type="GO" id="GO:0032259">
    <property type="term" value="P:methylation"/>
    <property type="evidence" value="ECO:0007669"/>
    <property type="project" value="UniProtKB-KW"/>
</dbReference>
<keyword evidence="2" id="KW-0808">Transferase</keyword>
<dbReference type="AlphaFoldDB" id="A0A939ELQ8"/>
<feature type="domain" description="Methyltransferase type 11" evidence="1">
    <location>
        <begin position="20"/>
        <end position="111"/>
    </location>
</feature>
<dbReference type="GO" id="GO:0008757">
    <property type="term" value="F:S-adenosylmethionine-dependent methyltransferase activity"/>
    <property type="evidence" value="ECO:0007669"/>
    <property type="project" value="InterPro"/>
</dbReference>
<accession>A0A939ELQ8</accession>
<reference evidence="2" key="1">
    <citation type="submission" date="2020-12" db="EMBL/GenBank/DDBJ databases">
        <title>Oil enriched cultivation method for isolating marine PHA-producing bacteria.</title>
        <authorList>
            <person name="Zheng W."/>
            <person name="Yu S."/>
            <person name="Huang Y."/>
        </authorList>
    </citation>
    <scope>NUCLEOTIDE SEQUENCE</scope>
    <source>
        <strain evidence="2">SY-2-12</strain>
    </source>
</reference>
<dbReference type="PANTHER" id="PTHR43591:SF24">
    <property type="entry name" value="2-METHOXY-6-POLYPRENYL-1,4-BENZOQUINOL METHYLASE, MITOCHONDRIAL"/>
    <property type="match status" value="1"/>
</dbReference>
<evidence type="ECO:0000259" key="1">
    <source>
        <dbReference type="Pfam" id="PF08241"/>
    </source>
</evidence>
<sequence length="224" mass="25413">MGHIEHLQSVFDLKKKAVADIGAGTGAFSLQLLECGARVSAVEIDPEKVARLMSKLPPEIRVLQGRAEALPLADRSQDLLCFFFSFHHVPMQVQDLALEENLRVLKPEGRLHVVEPFPYGSMFDVVRMVEDETEVRTNSHAIMERLDQAGGAFEAVGKTEYTLSRPYPDFETFLKQVVLVDPARSRVFEENRSAIEKRFEEALDRTPEGCFLHQPCAAYHFRKR</sequence>